<reference evidence="1 2" key="1">
    <citation type="submission" date="2019-03" db="EMBL/GenBank/DDBJ databases">
        <title>Genomic Encyclopedia of Type Strains, Phase IV (KMG-V): Genome sequencing to study the core and pangenomes of soil and plant-associated prokaryotes.</title>
        <authorList>
            <person name="Whitman W."/>
        </authorList>
    </citation>
    <scope>NUCLEOTIDE SEQUENCE [LARGE SCALE GENOMIC DNA]</scope>
    <source>
        <strain evidence="1 2">Hc14</strain>
    </source>
</reference>
<name>A0A4R3Q737_RHISU</name>
<dbReference type="AlphaFoldDB" id="A0A4R3Q737"/>
<sequence length="180" mass="19946">MTNTTGWNRRNVLTALATSSLGKFWTTTASAQQSSAEPINVGDLAERLGSSSAIDQIRIDVAFFHSWRSEIGPRGYERDPKWREEATSFSQTVFTQLEGNPASLVSAASSEVEEFDKLALSSFQENQPSYRDFLVKIGVDPDGQAGGRIQQSLRDFQALGVSAKADVKSARERSFFWPWC</sequence>
<evidence type="ECO:0000313" key="1">
    <source>
        <dbReference type="EMBL" id="TCU15102.1"/>
    </source>
</evidence>
<accession>A0A4R3Q737</accession>
<comment type="caution">
    <text evidence="1">The sequence shown here is derived from an EMBL/GenBank/DDBJ whole genome shotgun (WGS) entry which is preliminary data.</text>
</comment>
<evidence type="ECO:0000313" key="2">
    <source>
        <dbReference type="Proteomes" id="UP000294576"/>
    </source>
</evidence>
<proteinExistence type="predicted"/>
<gene>
    <name evidence="1" type="ORF">EV132_1071</name>
</gene>
<dbReference type="Proteomes" id="UP000294576">
    <property type="component" value="Unassembled WGS sequence"/>
</dbReference>
<dbReference type="RefSeq" id="WP_132563043.1">
    <property type="nucleotide sequence ID" value="NZ_SMBH01000007.1"/>
</dbReference>
<dbReference type="EMBL" id="SMBH01000007">
    <property type="protein sequence ID" value="TCU15102.1"/>
    <property type="molecule type" value="Genomic_DNA"/>
</dbReference>
<organism evidence="1 2">
    <name type="scientific">Rhizobium sullae</name>
    <name type="common">Rhizobium hedysari</name>
    <dbReference type="NCBI Taxonomy" id="50338"/>
    <lineage>
        <taxon>Bacteria</taxon>
        <taxon>Pseudomonadati</taxon>
        <taxon>Pseudomonadota</taxon>
        <taxon>Alphaproteobacteria</taxon>
        <taxon>Hyphomicrobiales</taxon>
        <taxon>Rhizobiaceae</taxon>
        <taxon>Rhizobium/Agrobacterium group</taxon>
        <taxon>Rhizobium</taxon>
    </lineage>
</organism>
<protein>
    <submittedName>
        <fullName evidence="1">Uncharacterized protein</fullName>
    </submittedName>
</protein>